<organism evidence="2">
    <name type="scientific">Phytobacter massiliensis</name>
    <dbReference type="NCBI Taxonomy" id="1485952"/>
    <lineage>
        <taxon>Bacteria</taxon>
        <taxon>Pseudomonadati</taxon>
        <taxon>Pseudomonadota</taxon>
        <taxon>Gammaproteobacteria</taxon>
        <taxon>Enterobacterales</taxon>
        <taxon>Enterobacteriaceae</taxon>
        <taxon>Phytobacter</taxon>
    </lineage>
</organism>
<name>A0A6N2Z9W7_9ENTR</name>
<dbReference type="EMBL" id="CACRTZ010000003">
    <property type="protein sequence ID" value="VYT74590.1"/>
    <property type="molecule type" value="Genomic_DNA"/>
</dbReference>
<keyword evidence="1" id="KW-0732">Signal</keyword>
<feature type="signal peptide" evidence="1">
    <location>
        <begin position="1"/>
        <end position="23"/>
    </location>
</feature>
<dbReference type="PROSITE" id="PS51257">
    <property type="entry name" value="PROKAR_LIPOPROTEIN"/>
    <property type="match status" value="1"/>
</dbReference>
<dbReference type="RefSeq" id="WP_044180166.1">
    <property type="nucleotide sequence ID" value="NZ_CABKSF010000002.1"/>
</dbReference>
<reference evidence="2" key="1">
    <citation type="submission" date="2019-11" db="EMBL/GenBank/DDBJ databases">
        <authorList>
            <person name="Feng L."/>
        </authorList>
    </citation>
    <scope>NUCLEOTIDE SEQUENCE</scope>
    <source>
        <strain evidence="2">EMassiliensisLFYP7</strain>
    </source>
</reference>
<evidence type="ECO:0008006" key="3">
    <source>
        <dbReference type="Google" id="ProtNLM"/>
    </source>
</evidence>
<protein>
    <recommendedName>
        <fullName evidence="3">Lipoprotein</fullName>
    </recommendedName>
</protein>
<sequence>MKKICKWLTAFVVVGALAGCARTAPIDNIQTSVGAGYSETQVKNAIFKAGVEREWIMNEAGRGVIKARQQSRDHVAEVRINYSASGYTITYDNSLNMQASGGKIHRNYNRWVNNLNKDIQVNLSASAIK</sequence>
<evidence type="ECO:0000256" key="1">
    <source>
        <dbReference type="SAM" id="SignalP"/>
    </source>
</evidence>
<gene>
    <name evidence="2" type="ORF">EMLFYP7_00506</name>
</gene>
<feature type="chain" id="PRO_5026855065" description="Lipoprotein" evidence="1">
    <location>
        <begin position="24"/>
        <end position="129"/>
    </location>
</feature>
<dbReference type="AlphaFoldDB" id="A0A6N2Z9W7"/>
<dbReference type="OrthoDB" id="9815328at2"/>
<evidence type="ECO:0000313" key="2">
    <source>
        <dbReference type="EMBL" id="VYT74590.1"/>
    </source>
</evidence>
<accession>A0A6N2Z9W7</accession>
<proteinExistence type="predicted"/>